<dbReference type="Pfam" id="PF13076">
    <property type="entry name" value="Fur_reg_FbpA"/>
    <property type="match status" value="1"/>
</dbReference>
<dbReference type="Proteomes" id="UP001597231">
    <property type="component" value="Unassembled WGS sequence"/>
</dbReference>
<dbReference type="EMBL" id="JBHTLT010000040">
    <property type="protein sequence ID" value="MFD1205160.1"/>
    <property type="molecule type" value="Genomic_DNA"/>
</dbReference>
<protein>
    <submittedName>
        <fullName evidence="1">Fur-regulated basic protein FbpA</fullName>
    </submittedName>
</protein>
<dbReference type="RefSeq" id="WP_336822287.1">
    <property type="nucleotide sequence ID" value="NZ_JBHTLT010000040.1"/>
</dbReference>
<name>A0ABW3TWL7_9BACL</name>
<accession>A0ABW3TWL7</accession>
<comment type="caution">
    <text evidence="1">The sequence shown here is derived from an EMBL/GenBank/DDBJ whole genome shotgun (WGS) entry which is preliminary data.</text>
</comment>
<reference evidence="2" key="1">
    <citation type="journal article" date="2019" name="Int. J. Syst. Evol. Microbiol.">
        <title>The Global Catalogue of Microorganisms (GCM) 10K type strain sequencing project: providing services to taxonomists for standard genome sequencing and annotation.</title>
        <authorList>
            <consortium name="The Broad Institute Genomics Platform"/>
            <consortium name="The Broad Institute Genome Sequencing Center for Infectious Disease"/>
            <person name="Wu L."/>
            <person name="Ma J."/>
        </authorList>
    </citation>
    <scope>NUCLEOTIDE SEQUENCE [LARGE SCALE GENOMIC DNA]</scope>
    <source>
        <strain evidence="2">CCUG 53915</strain>
    </source>
</reference>
<dbReference type="InterPro" id="IPR025072">
    <property type="entry name" value="Fur_reg_FbpA"/>
</dbReference>
<proteinExistence type="predicted"/>
<organism evidence="1 2">
    <name type="scientific">Sporosarcina contaminans</name>
    <dbReference type="NCBI Taxonomy" id="633403"/>
    <lineage>
        <taxon>Bacteria</taxon>
        <taxon>Bacillati</taxon>
        <taxon>Bacillota</taxon>
        <taxon>Bacilli</taxon>
        <taxon>Bacillales</taxon>
        <taxon>Caryophanaceae</taxon>
        <taxon>Sporosarcina</taxon>
    </lineage>
</organism>
<gene>
    <name evidence="1" type="ORF">ACFQ38_08590</name>
</gene>
<evidence type="ECO:0000313" key="1">
    <source>
        <dbReference type="EMBL" id="MFD1205160.1"/>
    </source>
</evidence>
<sequence>MRKFEDERLTNKRNRMIENLVDAGVFKINEKQLYELSLYELTKNYMMLQNDHRKTM</sequence>
<evidence type="ECO:0000313" key="2">
    <source>
        <dbReference type="Proteomes" id="UP001597231"/>
    </source>
</evidence>
<keyword evidence="2" id="KW-1185">Reference proteome</keyword>